<evidence type="ECO:0000313" key="3">
    <source>
        <dbReference type="Proteomes" id="UP000266841"/>
    </source>
</evidence>
<sequence>MKTDNKMMRGGRLPGRRGGWRGPCKNWAVGAGAGGADRRRGREAEPAQFLPCGADRPSRPRRGHANTAAADVTARKICRHGGGVGRSPPGRRETKPEGLQNLRPAGPASGRGKARTEYGLTLPPLAWLVQKEDLSRKMLGAERKWEAASAVATERSPQHFALRGSSSPAAHATTNS</sequence>
<dbReference type="AlphaFoldDB" id="K0RBY7"/>
<reference evidence="2 3" key="1">
    <citation type="journal article" date="2012" name="Genome Biol.">
        <title>Genome and low-iron response of an oceanic diatom adapted to chronic iron limitation.</title>
        <authorList>
            <person name="Lommer M."/>
            <person name="Specht M."/>
            <person name="Roy A.S."/>
            <person name="Kraemer L."/>
            <person name="Andreson R."/>
            <person name="Gutowska M.A."/>
            <person name="Wolf J."/>
            <person name="Bergner S.V."/>
            <person name="Schilhabel M.B."/>
            <person name="Klostermeier U.C."/>
            <person name="Beiko R.G."/>
            <person name="Rosenstiel P."/>
            <person name="Hippler M."/>
            <person name="Laroche J."/>
        </authorList>
    </citation>
    <scope>NUCLEOTIDE SEQUENCE [LARGE SCALE GENOMIC DNA]</scope>
    <source>
        <strain evidence="2 3">CCMP1005</strain>
    </source>
</reference>
<keyword evidence="3" id="KW-1185">Reference proteome</keyword>
<feature type="compositionally biased region" description="Basic and acidic residues" evidence="1">
    <location>
        <begin position="36"/>
        <end position="45"/>
    </location>
</feature>
<proteinExistence type="predicted"/>
<accession>K0RBY7</accession>
<dbReference type="Proteomes" id="UP000266841">
    <property type="component" value="Unassembled WGS sequence"/>
</dbReference>
<name>K0RBY7_THAOC</name>
<feature type="compositionally biased region" description="Polar residues" evidence="1">
    <location>
        <begin position="164"/>
        <end position="176"/>
    </location>
</feature>
<feature type="region of interest" description="Disordered" evidence="1">
    <location>
        <begin position="1"/>
        <end position="117"/>
    </location>
</feature>
<comment type="caution">
    <text evidence="2">The sequence shown here is derived from an EMBL/GenBank/DDBJ whole genome shotgun (WGS) entry which is preliminary data.</text>
</comment>
<organism evidence="2 3">
    <name type="scientific">Thalassiosira oceanica</name>
    <name type="common">Marine diatom</name>
    <dbReference type="NCBI Taxonomy" id="159749"/>
    <lineage>
        <taxon>Eukaryota</taxon>
        <taxon>Sar</taxon>
        <taxon>Stramenopiles</taxon>
        <taxon>Ochrophyta</taxon>
        <taxon>Bacillariophyta</taxon>
        <taxon>Coscinodiscophyceae</taxon>
        <taxon>Thalassiosirophycidae</taxon>
        <taxon>Thalassiosirales</taxon>
        <taxon>Thalassiosiraceae</taxon>
        <taxon>Thalassiosira</taxon>
    </lineage>
</organism>
<protein>
    <submittedName>
        <fullName evidence="2">Uncharacterized protein</fullName>
    </submittedName>
</protein>
<evidence type="ECO:0000313" key="2">
    <source>
        <dbReference type="EMBL" id="EJK51198.1"/>
    </source>
</evidence>
<dbReference type="EMBL" id="AGNL01042053">
    <property type="protein sequence ID" value="EJK51198.1"/>
    <property type="molecule type" value="Genomic_DNA"/>
</dbReference>
<gene>
    <name evidence="2" type="ORF">THAOC_29651</name>
</gene>
<evidence type="ECO:0000256" key="1">
    <source>
        <dbReference type="SAM" id="MobiDB-lite"/>
    </source>
</evidence>
<feature type="region of interest" description="Disordered" evidence="1">
    <location>
        <begin position="149"/>
        <end position="176"/>
    </location>
</feature>